<feature type="compositionally biased region" description="Gly residues" evidence="1">
    <location>
        <begin position="294"/>
        <end position="303"/>
    </location>
</feature>
<dbReference type="PANTHER" id="PTHR36182:SF1">
    <property type="entry name" value="PROTEIN, PUTATIVE (AFU_ORTHOLOGUE AFUA_6G10930)-RELATED"/>
    <property type="match status" value="1"/>
</dbReference>
<feature type="compositionally biased region" description="Low complexity" evidence="1">
    <location>
        <begin position="233"/>
        <end position="258"/>
    </location>
</feature>
<name>A0A9W8A708_9FUNG</name>
<accession>A0A9W8A708</accession>
<feature type="compositionally biased region" description="Low complexity" evidence="1">
    <location>
        <begin position="304"/>
        <end position="315"/>
    </location>
</feature>
<evidence type="ECO:0000256" key="2">
    <source>
        <dbReference type="SAM" id="SignalP"/>
    </source>
</evidence>
<feature type="compositionally biased region" description="Gly residues" evidence="1">
    <location>
        <begin position="220"/>
        <end position="232"/>
    </location>
</feature>
<organism evidence="4 5">
    <name type="scientific">Mycoemilia scoparia</name>
    <dbReference type="NCBI Taxonomy" id="417184"/>
    <lineage>
        <taxon>Eukaryota</taxon>
        <taxon>Fungi</taxon>
        <taxon>Fungi incertae sedis</taxon>
        <taxon>Zoopagomycota</taxon>
        <taxon>Kickxellomycotina</taxon>
        <taxon>Kickxellomycetes</taxon>
        <taxon>Kickxellales</taxon>
        <taxon>Kickxellaceae</taxon>
        <taxon>Mycoemilia</taxon>
    </lineage>
</organism>
<gene>
    <name evidence="4" type="ORF">H4219_001306</name>
</gene>
<keyword evidence="5" id="KW-1185">Reference proteome</keyword>
<feature type="chain" id="PRO_5040921191" description="Chitin-binding type-4 domain-containing protein" evidence="2">
    <location>
        <begin position="18"/>
        <end position="425"/>
    </location>
</feature>
<dbReference type="OrthoDB" id="2342176at2759"/>
<dbReference type="Pfam" id="PF03067">
    <property type="entry name" value="LPMO_10"/>
    <property type="match status" value="1"/>
</dbReference>
<feature type="region of interest" description="Disordered" evidence="1">
    <location>
        <begin position="215"/>
        <end position="425"/>
    </location>
</feature>
<dbReference type="EMBL" id="JANBPU010000013">
    <property type="protein sequence ID" value="KAJ1920469.1"/>
    <property type="molecule type" value="Genomic_DNA"/>
</dbReference>
<comment type="caution">
    <text evidence="4">The sequence shown here is derived from an EMBL/GenBank/DDBJ whole genome shotgun (WGS) entry which is preliminary data.</text>
</comment>
<feature type="compositionally biased region" description="Pro residues" evidence="1">
    <location>
        <begin position="414"/>
        <end position="425"/>
    </location>
</feature>
<dbReference type="AlphaFoldDB" id="A0A9W8A708"/>
<feature type="compositionally biased region" description="Gly residues" evidence="1">
    <location>
        <begin position="384"/>
        <end position="394"/>
    </location>
</feature>
<proteinExistence type="predicted"/>
<evidence type="ECO:0000313" key="4">
    <source>
        <dbReference type="EMBL" id="KAJ1920469.1"/>
    </source>
</evidence>
<dbReference type="InterPro" id="IPR004302">
    <property type="entry name" value="Cellulose/chitin-bd_N"/>
</dbReference>
<keyword evidence="2" id="KW-0732">Signal</keyword>
<dbReference type="Proteomes" id="UP001150538">
    <property type="component" value="Unassembled WGS sequence"/>
</dbReference>
<feature type="compositionally biased region" description="Polar residues" evidence="1">
    <location>
        <begin position="331"/>
        <end position="342"/>
    </location>
</feature>
<protein>
    <recommendedName>
        <fullName evidence="3">Chitin-binding type-4 domain-containing protein</fullName>
    </recommendedName>
</protein>
<feature type="signal peptide" evidence="2">
    <location>
        <begin position="1"/>
        <end position="17"/>
    </location>
</feature>
<feature type="compositionally biased region" description="Gly residues" evidence="1">
    <location>
        <begin position="363"/>
        <end position="376"/>
    </location>
</feature>
<dbReference type="Gene3D" id="2.70.50.70">
    <property type="match status" value="1"/>
</dbReference>
<reference evidence="4" key="1">
    <citation type="submission" date="2022-07" db="EMBL/GenBank/DDBJ databases">
        <title>Phylogenomic reconstructions and comparative analyses of Kickxellomycotina fungi.</title>
        <authorList>
            <person name="Reynolds N.K."/>
            <person name="Stajich J.E."/>
            <person name="Barry K."/>
            <person name="Grigoriev I.V."/>
            <person name="Crous P."/>
            <person name="Smith M.E."/>
        </authorList>
    </citation>
    <scope>NUCLEOTIDE SEQUENCE</scope>
    <source>
        <strain evidence="4">NBRC 100468</strain>
    </source>
</reference>
<dbReference type="PANTHER" id="PTHR36182">
    <property type="entry name" value="PROTEIN, PUTATIVE (AFU_ORTHOLOGUE AFUA_6G10930)-RELATED"/>
    <property type="match status" value="1"/>
</dbReference>
<evidence type="ECO:0000259" key="3">
    <source>
        <dbReference type="Pfam" id="PF03067"/>
    </source>
</evidence>
<sequence length="425" mass="42282">MLLQLSTLAALISAASAHIALSSPCPRYGQSEGCPSPPQGETVDYDINSPIGSQEAINNPICKHTKPFDSPVAKWTAGDSIEVKFGSGATHGGGHCQFAISYDGGKSFVVIHDEFKTCLVKSESDSSTPVSTYNIKLPADLPSSKKAIFAWGWNNAIGAREFYMNCADVEISGNGKSFTGPQMIYPNYGPDAPKIAEFNGNYETGLDVFKQRKNITVSGDGSGSSSGQGGSGEESAPASDAPSGAASDAASGYDSAPANPLSPADGLNSLEAPTDPSGGAPSEGGIPDTPIDGSGSGSSGAGQGNAQQDGSSNGSDAGQANGGESSPFGGNAQQNGSPSGSDAGQADGGESSPFGGNMQQGGFPSGSGAGKIGGGDASPFGGSDKQGGFPGGNQQGMADVTGAGPVPDGTNPDQPIPSYPPTNFY</sequence>
<evidence type="ECO:0000313" key="5">
    <source>
        <dbReference type="Proteomes" id="UP001150538"/>
    </source>
</evidence>
<evidence type="ECO:0000256" key="1">
    <source>
        <dbReference type="SAM" id="MobiDB-lite"/>
    </source>
</evidence>
<feature type="domain" description="Chitin-binding type-4" evidence="3">
    <location>
        <begin position="62"/>
        <end position="169"/>
    </location>
</feature>